<dbReference type="InterPro" id="IPR037066">
    <property type="entry name" value="Plug_dom_sf"/>
</dbReference>
<evidence type="ECO:0000259" key="14">
    <source>
        <dbReference type="Pfam" id="PF00593"/>
    </source>
</evidence>
<evidence type="ECO:0000256" key="7">
    <source>
        <dbReference type="ARBA" id="ARBA00023065"/>
    </source>
</evidence>
<accession>A0A560FA64</accession>
<dbReference type="Pfam" id="PF07715">
    <property type="entry name" value="Plug"/>
    <property type="match status" value="1"/>
</dbReference>
<dbReference type="Proteomes" id="UP000319859">
    <property type="component" value="Unassembled WGS sequence"/>
</dbReference>
<evidence type="ECO:0000256" key="11">
    <source>
        <dbReference type="PROSITE-ProRule" id="PRU01360"/>
    </source>
</evidence>
<keyword evidence="10 11" id="KW-0998">Cell outer membrane</keyword>
<dbReference type="Gene3D" id="2.170.130.10">
    <property type="entry name" value="TonB-dependent receptor, plug domain"/>
    <property type="match status" value="1"/>
</dbReference>
<name>A0A560FA64_9PROT</name>
<dbReference type="InterPro" id="IPR000531">
    <property type="entry name" value="Beta-barrel_TonB"/>
</dbReference>
<evidence type="ECO:0000313" key="16">
    <source>
        <dbReference type="EMBL" id="TWB18425.1"/>
    </source>
</evidence>
<dbReference type="Gene3D" id="2.40.170.20">
    <property type="entry name" value="TonB-dependent receptor, beta-barrel domain"/>
    <property type="match status" value="1"/>
</dbReference>
<dbReference type="PANTHER" id="PTHR32552">
    <property type="entry name" value="FERRICHROME IRON RECEPTOR-RELATED"/>
    <property type="match status" value="1"/>
</dbReference>
<feature type="signal peptide" evidence="13">
    <location>
        <begin position="1"/>
        <end position="27"/>
    </location>
</feature>
<evidence type="ECO:0000256" key="1">
    <source>
        <dbReference type="ARBA" id="ARBA00004571"/>
    </source>
</evidence>
<evidence type="ECO:0000256" key="8">
    <source>
        <dbReference type="ARBA" id="ARBA00023077"/>
    </source>
</evidence>
<keyword evidence="2 11" id="KW-0813">Transport</keyword>
<keyword evidence="5 11" id="KW-0812">Transmembrane</keyword>
<comment type="caution">
    <text evidence="16">The sequence shown here is derived from an EMBL/GenBank/DDBJ whole genome shotgun (WGS) entry which is preliminary data.</text>
</comment>
<evidence type="ECO:0000256" key="5">
    <source>
        <dbReference type="ARBA" id="ARBA00022692"/>
    </source>
</evidence>
<evidence type="ECO:0000259" key="15">
    <source>
        <dbReference type="Pfam" id="PF07715"/>
    </source>
</evidence>
<dbReference type="InterPro" id="IPR012910">
    <property type="entry name" value="Plug_dom"/>
</dbReference>
<feature type="domain" description="TonB-dependent receptor-like beta-barrel" evidence="14">
    <location>
        <begin position="318"/>
        <end position="807"/>
    </location>
</feature>
<evidence type="ECO:0000256" key="9">
    <source>
        <dbReference type="ARBA" id="ARBA00023136"/>
    </source>
</evidence>
<comment type="subcellular location">
    <subcellularLocation>
        <location evidence="1 11">Cell outer membrane</location>
        <topology evidence="1 11">Multi-pass membrane protein</topology>
    </subcellularLocation>
</comment>
<dbReference type="InterPro" id="IPR039426">
    <property type="entry name" value="TonB-dep_rcpt-like"/>
</dbReference>
<feature type="domain" description="TonB-dependent receptor plug" evidence="15">
    <location>
        <begin position="65"/>
        <end position="176"/>
    </location>
</feature>
<keyword evidence="9 11" id="KW-0472">Membrane</keyword>
<organism evidence="16 17">
    <name type="scientific">Nitrospirillum amazonense</name>
    <dbReference type="NCBI Taxonomy" id="28077"/>
    <lineage>
        <taxon>Bacteria</taxon>
        <taxon>Pseudomonadati</taxon>
        <taxon>Pseudomonadota</taxon>
        <taxon>Alphaproteobacteria</taxon>
        <taxon>Rhodospirillales</taxon>
        <taxon>Azospirillaceae</taxon>
        <taxon>Nitrospirillum</taxon>
    </lineage>
</organism>
<protein>
    <submittedName>
        <fullName evidence="16">Iron complex outermembrane receptor protein</fullName>
    </submittedName>
</protein>
<dbReference type="AlphaFoldDB" id="A0A560FA64"/>
<proteinExistence type="inferred from homology"/>
<comment type="similarity">
    <text evidence="11 12">Belongs to the TonB-dependent receptor family.</text>
</comment>
<evidence type="ECO:0000256" key="2">
    <source>
        <dbReference type="ARBA" id="ARBA00022448"/>
    </source>
</evidence>
<evidence type="ECO:0000256" key="13">
    <source>
        <dbReference type="SAM" id="SignalP"/>
    </source>
</evidence>
<keyword evidence="6" id="KW-0408">Iron</keyword>
<dbReference type="SUPFAM" id="SSF56935">
    <property type="entry name" value="Porins"/>
    <property type="match status" value="1"/>
</dbReference>
<dbReference type="PROSITE" id="PS52016">
    <property type="entry name" value="TONB_DEPENDENT_REC_3"/>
    <property type="match status" value="1"/>
</dbReference>
<evidence type="ECO:0000256" key="10">
    <source>
        <dbReference type="ARBA" id="ARBA00023237"/>
    </source>
</evidence>
<evidence type="ECO:0000256" key="12">
    <source>
        <dbReference type="RuleBase" id="RU003357"/>
    </source>
</evidence>
<dbReference type="PANTHER" id="PTHR32552:SF81">
    <property type="entry name" value="TONB-DEPENDENT OUTER MEMBRANE RECEPTOR"/>
    <property type="match status" value="1"/>
</dbReference>
<dbReference type="Pfam" id="PF00593">
    <property type="entry name" value="TonB_dep_Rec_b-barrel"/>
    <property type="match status" value="1"/>
</dbReference>
<evidence type="ECO:0000313" key="17">
    <source>
        <dbReference type="Proteomes" id="UP000319859"/>
    </source>
</evidence>
<dbReference type="EMBL" id="VITN01000010">
    <property type="protein sequence ID" value="TWB18425.1"/>
    <property type="molecule type" value="Genomic_DNA"/>
</dbReference>
<keyword evidence="8 12" id="KW-0798">TonB box</keyword>
<sequence length="848" mass="91464">MRRGNPWLLGMLLSGTALSLVAGVAAAQTTAPSAVPPSTAAPANTTDANTLNDIIVTANRRAERIQDVPTAITAVSTDTLHEQNISTPQDLPGKIPSLMVTSNGTTRNAETVVIRGQGQSYLAPVGVVNYFAEVPLIQGAIISNQGGPGTFFDLESLQVLRGPQGTLFGKNTTGGALLLGPAKPTDKFEGYFQAQVGNYNDREYEGVINVPVDDKLAVRLSFRKVDRDGYTKDVGPQAFGYGYVLTPNGPSNGFAGKDYDDRHYDTVRLGVNWTPTERVENYLVAYYTQSHDNGTGLSISDANTGANLSNLAGNLFYRQPTDPLYGSNDPTIAQGILARQRALGPRETALNTNEFDDLKVWSLTDILKVDLTDTLLFRNIFGYQRMKQGYAWDLDGSILPLTAQNPTLVVAGTPGSFGQVGQGTNITNLSQLSVEPQIQGKFLADKLNTVVGLFYSDVQPEGLQALGSFNFGEPGMVLYSVKTQSKAVYAQSDLDLGAYVGALDGLKLTAGVRETWDSYDGRRYASSYFNIPEAQASKTAAATTWTVGLDYRLAANTIVYGKVTRGYKAGGFNMVGVQQDGLTYAPEHVTNYEVGTKTDFSVANIPVRLNATLYDMEDDGIQRNSADNAFNGFQNASGLDQGARIFNAGASTVRGVELELSVRPAKGLELSGSYAYMDAHYNNFHIDIPPDPLVTMKDTCSGPLAVPSPYLPGARAVSANLSCIPFPFAPRHQFNLNARYQYDLGRSLGSLVGTANFSWVDQQFASSISTPAGEPGATLAPYGLLNLSLEWQDLLNRPLDLRLFVTNATDKVYRISNSNLTDTAFGSSASIYGEPRMYGLSLRYRFGD</sequence>
<keyword evidence="4" id="KW-0410">Iron transport</keyword>
<dbReference type="GO" id="GO:0009279">
    <property type="term" value="C:cell outer membrane"/>
    <property type="evidence" value="ECO:0007669"/>
    <property type="project" value="UniProtKB-SubCell"/>
</dbReference>
<evidence type="ECO:0000256" key="6">
    <source>
        <dbReference type="ARBA" id="ARBA00023004"/>
    </source>
</evidence>
<dbReference type="InterPro" id="IPR036942">
    <property type="entry name" value="Beta-barrel_TonB_sf"/>
</dbReference>
<dbReference type="GO" id="GO:0006826">
    <property type="term" value="P:iron ion transport"/>
    <property type="evidence" value="ECO:0007669"/>
    <property type="project" value="UniProtKB-KW"/>
</dbReference>
<keyword evidence="13" id="KW-0732">Signal</keyword>
<gene>
    <name evidence="16" type="ORF">FBZ89_11070</name>
</gene>
<evidence type="ECO:0000256" key="4">
    <source>
        <dbReference type="ARBA" id="ARBA00022496"/>
    </source>
</evidence>
<keyword evidence="3 11" id="KW-1134">Transmembrane beta strand</keyword>
<keyword evidence="16" id="KW-0675">Receptor</keyword>
<reference evidence="16 17" key="1">
    <citation type="submission" date="2019-06" db="EMBL/GenBank/DDBJ databases">
        <title>Genomic Encyclopedia of Type Strains, Phase IV (KMG-V): Genome sequencing to study the core and pangenomes of soil and plant-associated prokaryotes.</title>
        <authorList>
            <person name="Whitman W."/>
        </authorList>
    </citation>
    <scope>NUCLEOTIDE SEQUENCE [LARGE SCALE GENOMIC DNA]</scope>
    <source>
        <strain evidence="16 17">BR 11880</strain>
    </source>
</reference>
<keyword evidence="7" id="KW-0406">Ion transport</keyword>
<feature type="chain" id="PRO_5021820089" evidence="13">
    <location>
        <begin position="28"/>
        <end position="848"/>
    </location>
</feature>
<evidence type="ECO:0000256" key="3">
    <source>
        <dbReference type="ARBA" id="ARBA00022452"/>
    </source>
</evidence>